<accession>A0A0D2NYG4</accession>
<dbReference type="InterPro" id="IPR036047">
    <property type="entry name" value="F-box-like_dom_sf"/>
</dbReference>
<sequence length="599" mass="66276">MDFSEPPTKETLDGARRRLAVTRDAVGQLSTKINAAEATLAQIVQESQYAINELQAQRAELQKQVAKTMAYLSPIRRLPLELLREIFMRSFEDHPCSAWVLAAVCTSWRRLALRIPLIWSKIRLLTTQHASADTIRLWLERSGDTTPLDIEIFLRVASSKKASDASSHRPRRTASPLTPITPPWNLAFGGQQLSHYIVAPPPPPPPIGSMPIVMPPSPPSHSNDGWSPPLPHHERPVNAVSRVSMHWGHIAFFYLVEQMHRWERFVFRFDKQFTSMGALKSINGDAPILREFEVSSVEAAFFAEWPWLPNANSSSSVVLPRLRSLTLQHTPFKWSSPMLRDLHTLNLRGLPTSHLPLDRILHILSNNPDLKSVSLHFQGVLPAILPLASLTLPHVTSLTLGGHYLLTQLLESLTLPVLDSLTLDIEARDAIEDIISGLLTRSNRPPVQNLSIAYGVAANAANFYYGPGGLVIAWTALLAELPHLKTLTIGGTSLEPLLTTLGYPEDDPNQSQTLAWACPALEFLGLRSCHAHNEGVTKLVQMVEARNPDNGAAQAVGGVTPTRLARLELYECSSLGEDVMKWLDSRIADVLCVDPAADR</sequence>
<evidence type="ECO:0000256" key="1">
    <source>
        <dbReference type="SAM" id="Coils"/>
    </source>
</evidence>
<dbReference type="OrthoDB" id="3208947at2759"/>
<dbReference type="SUPFAM" id="SSF52047">
    <property type="entry name" value="RNI-like"/>
    <property type="match status" value="1"/>
</dbReference>
<evidence type="ECO:0000313" key="3">
    <source>
        <dbReference type="Proteomes" id="UP000054270"/>
    </source>
</evidence>
<protein>
    <submittedName>
        <fullName evidence="2">Uncharacterized protein</fullName>
    </submittedName>
</protein>
<organism evidence="2 3">
    <name type="scientific">Hypholoma sublateritium (strain FD-334 SS-4)</name>
    <dbReference type="NCBI Taxonomy" id="945553"/>
    <lineage>
        <taxon>Eukaryota</taxon>
        <taxon>Fungi</taxon>
        <taxon>Dikarya</taxon>
        <taxon>Basidiomycota</taxon>
        <taxon>Agaricomycotina</taxon>
        <taxon>Agaricomycetes</taxon>
        <taxon>Agaricomycetidae</taxon>
        <taxon>Agaricales</taxon>
        <taxon>Agaricineae</taxon>
        <taxon>Strophariaceae</taxon>
        <taxon>Hypholoma</taxon>
    </lineage>
</organism>
<dbReference type="STRING" id="945553.A0A0D2NYG4"/>
<gene>
    <name evidence="2" type="ORF">HYPSUDRAFT_140480</name>
</gene>
<name>A0A0D2NYG4_HYPSF</name>
<dbReference type="Gene3D" id="3.80.10.10">
    <property type="entry name" value="Ribonuclease Inhibitor"/>
    <property type="match status" value="1"/>
</dbReference>
<dbReference type="Proteomes" id="UP000054270">
    <property type="component" value="Unassembled WGS sequence"/>
</dbReference>
<dbReference type="SUPFAM" id="SSF81383">
    <property type="entry name" value="F-box domain"/>
    <property type="match status" value="1"/>
</dbReference>
<keyword evidence="1" id="KW-0175">Coiled coil</keyword>
<dbReference type="AlphaFoldDB" id="A0A0D2NYG4"/>
<dbReference type="OMA" id="VEQMHRW"/>
<feature type="coiled-coil region" evidence="1">
    <location>
        <begin position="26"/>
        <end position="71"/>
    </location>
</feature>
<proteinExistence type="predicted"/>
<reference evidence="3" key="1">
    <citation type="submission" date="2014-04" db="EMBL/GenBank/DDBJ databases">
        <title>Evolutionary Origins and Diversification of the Mycorrhizal Mutualists.</title>
        <authorList>
            <consortium name="DOE Joint Genome Institute"/>
            <consortium name="Mycorrhizal Genomics Consortium"/>
            <person name="Kohler A."/>
            <person name="Kuo A."/>
            <person name="Nagy L.G."/>
            <person name="Floudas D."/>
            <person name="Copeland A."/>
            <person name="Barry K.W."/>
            <person name="Cichocki N."/>
            <person name="Veneault-Fourrey C."/>
            <person name="LaButti K."/>
            <person name="Lindquist E.A."/>
            <person name="Lipzen A."/>
            <person name="Lundell T."/>
            <person name="Morin E."/>
            <person name="Murat C."/>
            <person name="Riley R."/>
            <person name="Ohm R."/>
            <person name="Sun H."/>
            <person name="Tunlid A."/>
            <person name="Henrissat B."/>
            <person name="Grigoriev I.V."/>
            <person name="Hibbett D.S."/>
            <person name="Martin F."/>
        </authorList>
    </citation>
    <scope>NUCLEOTIDE SEQUENCE [LARGE SCALE GENOMIC DNA]</scope>
    <source>
        <strain evidence="3">FD-334 SS-4</strain>
    </source>
</reference>
<dbReference type="InterPro" id="IPR032675">
    <property type="entry name" value="LRR_dom_sf"/>
</dbReference>
<evidence type="ECO:0000313" key="2">
    <source>
        <dbReference type="EMBL" id="KJA21521.1"/>
    </source>
</evidence>
<dbReference type="EMBL" id="KN817557">
    <property type="protein sequence ID" value="KJA21521.1"/>
    <property type="molecule type" value="Genomic_DNA"/>
</dbReference>
<keyword evidence="3" id="KW-1185">Reference proteome</keyword>